<dbReference type="Pfam" id="PF03888">
    <property type="entry name" value="MucB_RseB"/>
    <property type="match status" value="1"/>
</dbReference>
<gene>
    <name evidence="7" type="ORF">LCGC14_1039340</name>
</gene>
<sequence>MSLTAYAEDPTTLLQRMGDAAKQLNYEGVFSYPSGNKTQSIRIIHRADAQGEVERLISLNGVAREVIRNNEIMTCIYPEGNSVQPNHRPLGLGFPSDFLNRLNQASAYYQLSLGEEDRIAGHSAQELNVKPIDNYRYGYHLWVDKVTDLLLQSELVDEQNNILESVAFSSVEMRHDIPDALLQTQVQGNQMTWNRAEHVMTTKTKANKAHSAWRIDWLPEGFVLVAQQNRLKAKNGAFIEQHVYSDGLNSISIFMEKIRAQHNHLHGGSKMGATNAFGTIINRHFVTIVGEVPERTVEKIGNSIQYFEHE</sequence>
<evidence type="ECO:0000313" key="7">
    <source>
        <dbReference type="EMBL" id="KKN10161.1"/>
    </source>
</evidence>
<feature type="domain" description="MucB/RseB N-terminal" evidence="5">
    <location>
        <begin position="10"/>
        <end position="184"/>
    </location>
</feature>
<dbReference type="GO" id="GO:0045152">
    <property type="term" value="F:antisigma factor binding"/>
    <property type="evidence" value="ECO:0007669"/>
    <property type="project" value="TreeGrafter"/>
</dbReference>
<comment type="caution">
    <text evidence="7">The sequence shown here is derived from an EMBL/GenBank/DDBJ whole genome shotgun (WGS) entry which is preliminary data.</text>
</comment>
<reference evidence="7" key="1">
    <citation type="journal article" date="2015" name="Nature">
        <title>Complex archaea that bridge the gap between prokaryotes and eukaryotes.</title>
        <authorList>
            <person name="Spang A."/>
            <person name="Saw J.H."/>
            <person name="Jorgensen S.L."/>
            <person name="Zaremba-Niedzwiedzka K."/>
            <person name="Martijn J."/>
            <person name="Lind A.E."/>
            <person name="van Eijk R."/>
            <person name="Schleper C."/>
            <person name="Guy L."/>
            <person name="Ettema T.J."/>
        </authorList>
    </citation>
    <scope>NUCLEOTIDE SEQUENCE</scope>
</reference>
<name>A0A0F9QAF4_9ZZZZ</name>
<feature type="domain" description="MucB/RseB C-terminal" evidence="6">
    <location>
        <begin position="208"/>
        <end position="305"/>
    </location>
</feature>
<dbReference type="AlphaFoldDB" id="A0A0F9QAF4"/>
<dbReference type="PANTHER" id="PTHR38782">
    <property type="match status" value="1"/>
</dbReference>
<dbReference type="Pfam" id="PF17188">
    <property type="entry name" value="MucB_RseB_C"/>
    <property type="match status" value="1"/>
</dbReference>
<dbReference type="CDD" id="cd16327">
    <property type="entry name" value="RseB"/>
    <property type="match status" value="1"/>
</dbReference>
<dbReference type="EMBL" id="LAZR01004270">
    <property type="protein sequence ID" value="KKN10161.1"/>
    <property type="molecule type" value="Genomic_DNA"/>
</dbReference>
<keyword evidence="3" id="KW-0732">Signal</keyword>
<accession>A0A0F9QAF4</accession>
<dbReference type="GO" id="GO:0032885">
    <property type="term" value="P:regulation of polysaccharide biosynthetic process"/>
    <property type="evidence" value="ECO:0007669"/>
    <property type="project" value="TreeGrafter"/>
</dbReference>
<dbReference type="InterPro" id="IPR033434">
    <property type="entry name" value="MucB/RseB_N"/>
</dbReference>
<comment type="subcellular location">
    <subcellularLocation>
        <location evidence="1">Periplasm</location>
    </subcellularLocation>
</comment>
<dbReference type="Gene3D" id="2.50.20.10">
    <property type="entry name" value="Lipoprotein localisation LolA/LolB/LppX"/>
    <property type="match status" value="1"/>
</dbReference>
<evidence type="ECO:0000259" key="6">
    <source>
        <dbReference type="Pfam" id="PF17188"/>
    </source>
</evidence>
<dbReference type="InterPro" id="IPR033436">
    <property type="entry name" value="MucB/RseB_C"/>
</dbReference>
<proteinExistence type="inferred from homology"/>
<organism evidence="7">
    <name type="scientific">marine sediment metagenome</name>
    <dbReference type="NCBI Taxonomy" id="412755"/>
    <lineage>
        <taxon>unclassified sequences</taxon>
        <taxon>metagenomes</taxon>
        <taxon>ecological metagenomes</taxon>
    </lineage>
</organism>
<dbReference type="InterPro" id="IPR005588">
    <property type="entry name" value="MucB_RseB"/>
</dbReference>
<comment type="similarity">
    <text evidence="2">Belongs to the RseB family.</text>
</comment>
<dbReference type="InterPro" id="IPR038484">
    <property type="entry name" value="MucB/RseB_C_sf"/>
</dbReference>
<dbReference type="Gene3D" id="3.30.200.100">
    <property type="entry name" value="MucB/RseB, C-terminal domain"/>
    <property type="match status" value="1"/>
</dbReference>
<protein>
    <recommendedName>
        <fullName evidence="8">Transcriptional regulator</fullName>
    </recommendedName>
</protein>
<evidence type="ECO:0000256" key="4">
    <source>
        <dbReference type="ARBA" id="ARBA00022764"/>
    </source>
</evidence>
<evidence type="ECO:0000256" key="3">
    <source>
        <dbReference type="ARBA" id="ARBA00022729"/>
    </source>
</evidence>
<evidence type="ECO:0000256" key="1">
    <source>
        <dbReference type="ARBA" id="ARBA00004418"/>
    </source>
</evidence>
<dbReference type="GO" id="GO:0030288">
    <property type="term" value="C:outer membrane-bounded periplasmic space"/>
    <property type="evidence" value="ECO:0007669"/>
    <property type="project" value="TreeGrafter"/>
</dbReference>
<keyword evidence="4" id="KW-0574">Periplasm</keyword>
<evidence type="ECO:0008006" key="8">
    <source>
        <dbReference type="Google" id="ProtNLM"/>
    </source>
</evidence>
<evidence type="ECO:0000256" key="2">
    <source>
        <dbReference type="ARBA" id="ARBA00008150"/>
    </source>
</evidence>
<dbReference type="PIRSF" id="PIRSF005427">
    <property type="entry name" value="RseB"/>
    <property type="match status" value="1"/>
</dbReference>
<dbReference type="PANTHER" id="PTHR38782:SF1">
    <property type="entry name" value="SIGMA-E FACTOR REGULATORY PROTEIN RSEB"/>
    <property type="match status" value="1"/>
</dbReference>
<evidence type="ECO:0000259" key="5">
    <source>
        <dbReference type="Pfam" id="PF03888"/>
    </source>
</evidence>